<organism evidence="2 3">
    <name type="scientific">Heterorhabditis bacteriophora</name>
    <name type="common">Entomopathogenic nematode worm</name>
    <dbReference type="NCBI Taxonomy" id="37862"/>
    <lineage>
        <taxon>Eukaryota</taxon>
        <taxon>Metazoa</taxon>
        <taxon>Ecdysozoa</taxon>
        <taxon>Nematoda</taxon>
        <taxon>Chromadorea</taxon>
        <taxon>Rhabditida</taxon>
        <taxon>Rhabditina</taxon>
        <taxon>Rhabditomorpha</taxon>
        <taxon>Strongyloidea</taxon>
        <taxon>Heterorhabditidae</taxon>
        <taxon>Heterorhabditis</taxon>
    </lineage>
</organism>
<evidence type="ECO:0000313" key="2">
    <source>
        <dbReference type="Proteomes" id="UP000095283"/>
    </source>
</evidence>
<feature type="transmembrane region" description="Helical" evidence="1">
    <location>
        <begin position="34"/>
        <end position="54"/>
    </location>
</feature>
<keyword evidence="1" id="KW-1133">Transmembrane helix</keyword>
<keyword evidence="1" id="KW-0812">Transmembrane</keyword>
<proteinExistence type="predicted"/>
<evidence type="ECO:0000313" key="3">
    <source>
        <dbReference type="WBParaSite" id="Hba_05214"/>
    </source>
</evidence>
<dbReference type="WBParaSite" id="Hba_05214">
    <property type="protein sequence ID" value="Hba_05214"/>
    <property type="gene ID" value="Hba_05214"/>
</dbReference>
<keyword evidence="2" id="KW-1185">Reference proteome</keyword>
<sequence>MVEVRKWIDDFIASKLMSFFNERIRKLPERWQKLCTIFTAVVPFIGLFFMKMVFDNFMPIFRVGTALFGFLVIDYRVQALITAGKVSIFMLYCFKIITNLDSITPTLNCFTYLILSYSLSDFWSIRLT</sequence>
<keyword evidence="1" id="KW-0472">Membrane</keyword>
<dbReference type="AlphaFoldDB" id="A0A1I7WJL6"/>
<evidence type="ECO:0000256" key="1">
    <source>
        <dbReference type="SAM" id="Phobius"/>
    </source>
</evidence>
<name>A0A1I7WJL6_HETBA</name>
<feature type="transmembrane region" description="Helical" evidence="1">
    <location>
        <begin position="60"/>
        <end position="77"/>
    </location>
</feature>
<protein>
    <submittedName>
        <fullName evidence="3">Uncharacterized protein</fullName>
    </submittedName>
</protein>
<reference evidence="3" key="1">
    <citation type="submission" date="2016-11" db="UniProtKB">
        <authorList>
            <consortium name="WormBaseParasite"/>
        </authorList>
    </citation>
    <scope>IDENTIFICATION</scope>
</reference>
<dbReference type="Proteomes" id="UP000095283">
    <property type="component" value="Unplaced"/>
</dbReference>
<accession>A0A1I7WJL6</accession>